<keyword evidence="3" id="KW-0597">Phosphoprotein</keyword>
<feature type="domain" description="Histidine kinase/HSP90-like ATPase" evidence="11">
    <location>
        <begin position="707"/>
        <end position="806"/>
    </location>
</feature>
<reference evidence="12" key="1">
    <citation type="submission" date="2021-06" db="EMBL/GenBank/DDBJ databases">
        <authorList>
            <person name="Huq M.A."/>
        </authorList>
    </citation>
    <scope>NUCLEOTIDE SEQUENCE</scope>
    <source>
        <strain evidence="12">MAH-26</strain>
    </source>
</reference>
<evidence type="ECO:0000256" key="1">
    <source>
        <dbReference type="ARBA" id="ARBA00000085"/>
    </source>
</evidence>
<dbReference type="Pfam" id="PF02518">
    <property type="entry name" value="HATPase_c"/>
    <property type="match status" value="1"/>
</dbReference>
<keyword evidence="10" id="KW-0732">Signal</keyword>
<feature type="chain" id="PRO_5039503089" description="histidine kinase" evidence="10">
    <location>
        <begin position="22"/>
        <end position="824"/>
    </location>
</feature>
<dbReference type="InterPro" id="IPR019734">
    <property type="entry name" value="TPR_rpt"/>
</dbReference>
<evidence type="ECO:0000256" key="4">
    <source>
        <dbReference type="ARBA" id="ARBA00022679"/>
    </source>
</evidence>
<keyword evidence="13" id="KW-1185">Reference proteome</keyword>
<feature type="signal peptide" evidence="10">
    <location>
        <begin position="1"/>
        <end position="21"/>
    </location>
</feature>
<keyword evidence="6" id="KW-0418">Kinase</keyword>
<dbReference type="GO" id="GO:0005524">
    <property type="term" value="F:ATP binding"/>
    <property type="evidence" value="ECO:0007669"/>
    <property type="project" value="UniProtKB-KW"/>
</dbReference>
<dbReference type="InterPro" id="IPR011495">
    <property type="entry name" value="Sig_transdc_His_kin_sub2_dim/P"/>
</dbReference>
<evidence type="ECO:0000256" key="3">
    <source>
        <dbReference type="ARBA" id="ARBA00022553"/>
    </source>
</evidence>
<keyword evidence="8" id="KW-0175">Coiled coil</keyword>
<dbReference type="InterPro" id="IPR003594">
    <property type="entry name" value="HATPase_dom"/>
</dbReference>
<accession>A0A9E2SAQ0</accession>
<evidence type="ECO:0000256" key="2">
    <source>
        <dbReference type="ARBA" id="ARBA00012438"/>
    </source>
</evidence>
<protein>
    <recommendedName>
        <fullName evidence="2">histidine kinase</fullName>
        <ecNumber evidence="2">2.7.13.3</ecNumber>
    </recommendedName>
</protein>
<feature type="coiled-coil region" evidence="8">
    <location>
        <begin position="578"/>
        <end position="612"/>
    </location>
</feature>
<evidence type="ECO:0000256" key="10">
    <source>
        <dbReference type="SAM" id="SignalP"/>
    </source>
</evidence>
<evidence type="ECO:0000256" key="9">
    <source>
        <dbReference type="SAM" id="Phobius"/>
    </source>
</evidence>
<comment type="catalytic activity">
    <reaction evidence="1">
        <text>ATP + protein L-histidine = ADP + protein N-phospho-L-histidine.</text>
        <dbReference type="EC" id="2.7.13.3"/>
    </reaction>
</comment>
<dbReference type="SMART" id="SM00387">
    <property type="entry name" value="HATPase_c"/>
    <property type="match status" value="1"/>
</dbReference>
<evidence type="ECO:0000313" key="12">
    <source>
        <dbReference type="EMBL" id="MBV4358692.1"/>
    </source>
</evidence>
<dbReference type="EC" id="2.7.13.3" evidence="2"/>
<feature type="transmembrane region" description="Helical" evidence="9">
    <location>
        <begin position="556"/>
        <end position="575"/>
    </location>
</feature>
<keyword evidence="9" id="KW-0812">Transmembrane</keyword>
<gene>
    <name evidence="12" type="ORF">KTO63_16125</name>
</gene>
<proteinExistence type="predicted"/>
<dbReference type="SMART" id="SM00028">
    <property type="entry name" value="TPR"/>
    <property type="match status" value="3"/>
</dbReference>
<evidence type="ECO:0000256" key="8">
    <source>
        <dbReference type="SAM" id="Coils"/>
    </source>
</evidence>
<dbReference type="AlphaFoldDB" id="A0A9E2SAQ0"/>
<evidence type="ECO:0000259" key="11">
    <source>
        <dbReference type="SMART" id="SM00387"/>
    </source>
</evidence>
<keyword evidence="9" id="KW-0472">Membrane</keyword>
<dbReference type="Pfam" id="PF13181">
    <property type="entry name" value="TPR_8"/>
    <property type="match status" value="2"/>
</dbReference>
<organism evidence="12 13">
    <name type="scientific">Pinibacter aurantiacus</name>
    <dbReference type="NCBI Taxonomy" id="2851599"/>
    <lineage>
        <taxon>Bacteria</taxon>
        <taxon>Pseudomonadati</taxon>
        <taxon>Bacteroidota</taxon>
        <taxon>Chitinophagia</taxon>
        <taxon>Chitinophagales</taxon>
        <taxon>Chitinophagaceae</taxon>
        <taxon>Pinibacter</taxon>
    </lineage>
</organism>
<keyword evidence="4" id="KW-0808">Transferase</keyword>
<dbReference type="Pfam" id="PF07568">
    <property type="entry name" value="HisKA_2"/>
    <property type="match status" value="1"/>
</dbReference>
<dbReference type="Proteomes" id="UP000812270">
    <property type="component" value="Unassembled WGS sequence"/>
</dbReference>
<dbReference type="PANTHER" id="PTHR41523">
    <property type="entry name" value="TWO-COMPONENT SYSTEM SENSOR PROTEIN"/>
    <property type="match status" value="1"/>
</dbReference>
<comment type="caution">
    <text evidence="12">The sequence shown here is derived from an EMBL/GenBank/DDBJ whole genome shotgun (WGS) entry which is preliminary data.</text>
</comment>
<dbReference type="RefSeq" id="WP_217792417.1">
    <property type="nucleotide sequence ID" value="NZ_JAHSPG010000013.1"/>
</dbReference>
<dbReference type="EMBL" id="JAHSPG010000013">
    <property type="protein sequence ID" value="MBV4358692.1"/>
    <property type="molecule type" value="Genomic_DNA"/>
</dbReference>
<keyword evidence="5" id="KW-0547">Nucleotide-binding</keyword>
<sequence length="824" mass="94691">MFKACLFGLILASFLMTQSFAQQPNFNMQQQRLLMEMSAAFKLASKEFNIDFDSALVETSRYNGMNRIFLIGEGFYDHPELIKKIWPDQENIDLLKRNLQSVGATQRLNDLVLIGAFYAFKPGSEHKNIDSACNYLLKAKQEAEGAGQLSLANHSLILLGKCYLKKQQFDTATIYFKQAINSSQKLGDKATEAKAWFYWGLYHPFDMTSFVERIGYLTKAYELYLQLNDFEKQSACQYYIGGLQYMIGRFKESKDGFEHSLRLAEKIKFPYTQYTSYYTSLATRALGNYPQAVTLALDALKAAESTKDSTCLGEIYQLLGNLYEITSLNNEDKTFWFRKALKEYIKFNEPSMYLSASAIAKTMNDQNRSQEALKLVLDMLKERPTDNPANIQNIALALGDTYAKLGNYNVAEKQFLLAEQMEEKAQQTRGDVSKWFLYENIGWFYLGAKQYEKSRKYYVKALTVLGLDRDPKNYSRVQNSLYKIDSATGHYLDALNHYREYRRIEDSLFSVKTHVQMDELAFKYNAEKKDNDIKLLTKQGELKETQLKQSKMNTRIMIGGIVLLALLSALLYNRYRFKQKSNQKLEAKQNEINQKNAELMRLLEDKEWLIREIHHRVKNNLQIVISLLNTQSKYLDNREALHAVNDSRRRMQAMSLIHQKLYQTDNVAFVNMQTYIRELVDYLEASFNDGGKIYYELIIDPIELDVVQAIPVGLILNEAITNSIKYAFVNKKNGCIMVSMKTMTNKSDVRLEVKDNGIGLPTGFDVAHRESMGIRLIKGLARQIGGELNIENDNGTSIQLKFCADNNLKSISTKELLKASINIA</sequence>
<name>A0A9E2SAQ0_9BACT</name>
<keyword evidence="9" id="KW-1133">Transmembrane helix</keyword>
<evidence type="ECO:0000313" key="13">
    <source>
        <dbReference type="Proteomes" id="UP000812270"/>
    </source>
</evidence>
<evidence type="ECO:0000256" key="6">
    <source>
        <dbReference type="ARBA" id="ARBA00022777"/>
    </source>
</evidence>
<dbReference type="PANTHER" id="PTHR41523:SF8">
    <property type="entry name" value="ETHYLENE RESPONSE SENSOR PROTEIN"/>
    <property type="match status" value="1"/>
</dbReference>
<dbReference type="GO" id="GO:0004673">
    <property type="term" value="F:protein histidine kinase activity"/>
    <property type="evidence" value="ECO:0007669"/>
    <property type="project" value="UniProtKB-EC"/>
</dbReference>
<evidence type="ECO:0000256" key="7">
    <source>
        <dbReference type="ARBA" id="ARBA00022840"/>
    </source>
</evidence>
<evidence type="ECO:0000256" key="5">
    <source>
        <dbReference type="ARBA" id="ARBA00022741"/>
    </source>
</evidence>
<keyword evidence="7" id="KW-0067">ATP-binding</keyword>